<dbReference type="PANTHER" id="PTHR48094:SF12">
    <property type="entry name" value="PARKINSON DISEASE PROTEIN 7 HOMOLOG"/>
    <property type="match status" value="1"/>
</dbReference>
<comment type="caution">
    <text evidence="2">The sequence shown here is derived from an EMBL/GenBank/DDBJ whole genome shotgun (WGS) entry which is preliminary data.</text>
</comment>
<evidence type="ECO:0000313" key="3">
    <source>
        <dbReference type="Proteomes" id="UP001107558"/>
    </source>
</evidence>
<dbReference type="CDD" id="cd03135">
    <property type="entry name" value="GATase1_DJ-1"/>
    <property type="match status" value="1"/>
</dbReference>
<dbReference type="GO" id="GO:0006979">
    <property type="term" value="P:response to oxidative stress"/>
    <property type="evidence" value="ECO:0007669"/>
    <property type="project" value="TreeGrafter"/>
</dbReference>
<name>A0A9J6CMX9_POLVA</name>
<dbReference type="SUPFAM" id="SSF52317">
    <property type="entry name" value="Class I glutamine amidotransferase-like"/>
    <property type="match status" value="1"/>
</dbReference>
<dbReference type="Pfam" id="PF01965">
    <property type="entry name" value="DJ-1_PfpI"/>
    <property type="match status" value="1"/>
</dbReference>
<accession>A0A9J6CMX9</accession>
<dbReference type="GO" id="GO:0005739">
    <property type="term" value="C:mitochondrion"/>
    <property type="evidence" value="ECO:0007669"/>
    <property type="project" value="TreeGrafter"/>
</dbReference>
<dbReference type="InterPro" id="IPR006287">
    <property type="entry name" value="DJ-1"/>
</dbReference>
<gene>
    <name evidence="2" type="ORF">PVAND_012858</name>
</gene>
<dbReference type="PANTHER" id="PTHR48094">
    <property type="entry name" value="PROTEIN/NUCLEIC ACID DEGLYCASE DJ-1-RELATED"/>
    <property type="match status" value="1"/>
</dbReference>
<protein>
    <recommendedName>
        <fullName evidence="1">DJ-1/PfpI domain-containing protein</fullName>
    </recommendedName>
</protein>
<sequence>MTKKVLLIMTAGSETVEIVAPVDTLRSCGLDVTIASIEGEEAVKTAERILILPDVSLKNVDKDAYDAIVLPGGTSGSPNMCKSELVGEILRHHHSKGKLIGAICMAPTVLLKNEIGIGRKVTSYPKSKEVLAEKYEFIEAPVVQDGNIVTSRGPGTVWQFTLKIAEILVGIEETRRVAEVNLLTEFLDKNVFK</sequence>
<dbReference type="AlphaFoldDB" id="A0A9J6CMX9"/>
<keyword evidence="3" id="KW-1185">Reference proteome</keyword>
<dbReference type="InterPro" id="IPR002818">
    <property type="entry name" value="DJ-1/PfpI"/>
</dbReference>
<dbReference type="GO" id="GO:0005634">
    <property type="term" value="C:nucleus"/>
    <property type="evidence" value="ECO:0007669"/>
    <property type="project" value="TreeGrafter"/>
</dbReference>
<feature type="domain" description="DJ-1/PfpI" evidence="1">
    <location>
        <begin position="3"/>
        <end position="166"/>
    </location>
</feature>
<dbReference type="InterPro" id="IPR050325">
    <property type="entry name" value="Prot/Nucl_acid_deglycase"/>
</dbReference>
<reference evidence="2" key="1">
    <citation type="submission" date="2021-03" db="EMBL/GenBank/DDBJ databases">
        <title>Chromosome level genome of the anhydrobiotic midge Polypedilum vanderplanki.</title>
        <authorList>
            <person name="Yoshida Y."/>
            <person name="Kikawada T."/>
            <person name="Gusev O."/>
        </authorList>
    </citation>
    <scope>NUCLEOTIDE SEQUENCE</scope>
    <source>
        <strain evidence="2">NIAS01</strain>
        <tissue evidence="2">Whole body or cell culture</tissue>
    </source>
</reference>
<evidence type="ECO:0000259" key="1">
    <source>
        <dbReference type="Pfam" id="PF01965"/>
    </source>
</evidence>
<dbReference type="OrthoDB" id="543156at2759"/>
<dbReference type="NCBIfam" id="TIGR01383">
    <property type="entry name" value="not_thiJ"/>
    <property type="match status" value="1"/>
</dbReference>
<evidence type="ECO:0000313" key="2">
    <source>
        <dbReference type="EMBL" id="KAG5683585.1"/>
    </source>
</evidence>
<dbReference type="GO" id="GO:0046295">
    <property type="term" value="P:glycolate biosynthetic process"/>
    <property type="evidence" value="ECO:0007669"/>
    <property type="project" value="TreeGrafter"/>
</dbReference>
<organism evidence="2 3">
    <name type="scientific">Polypedilum vanderplanki</name>
    <name type="common">Sleeping chironomid midge</name>
    <dbReference type="NCBI Taxonomy" id="319348"/>
    <lineage>
        <taxon>Eukaryota</taxon>
        <taxon>Metazoa</taxon>
        <taxon>Ecdysozoa</taxon>
        <taxon>Arthropoda</taxon>
        <taxon>Hexapoda</taxon>
        <taxon>Insecta</taxon>
        <taxon>Pterygota</taxon>
        <taxon>Neoptera</taxon>
        <taxon>Endopterygota</taxon>
        <taxon>Diptera</taxon>
        <taxon>Nematocera</taxon>
        <taxon>Chironomoidea</taxon>
        <taxon>Chironomidae</taxon>
        <taxon>Chironominae</taxon>
        <taxon>Polypedilum</taxon>
        <taxon>Polypedilum</taxon>
    </lineage>
</organism>
<dbReference type="Proteomes" id="UP001107558">
    <property type="component" value="Chromosome 1"/>
</dbReference>
<proteinExistence type="predicted"/>
<dbReference type="InterPro" id="IPR029062">
    <property type="entry name" value="Class_I_gatase-like"/>
</dbReference>
<dbReference type="EMBL" id="JADBJN010000001">
    <property type="protein sequence ID" value="KAG5683585.1"/>
    <property type="molecule type" value="Genomic_DNA"/>
</dbReference>
<dbReference type="GO" id="GO:1903189">
    <property type="term" value="P:glyoxal metabolic process"/>
    <property type="evidence" value="ECO:0007669"/>
    <property type="project" value="TreeGrafter"/>
</dbReference>
<dbReference type="Gene3D" id="3.40.50.880">
    <property type="match status" value="1"/>
</dbReference>